<feature type="domain" description="C3H1-type" evidence="9">
    <location>
        <begin position="3"/>
        <end position="30"/>
    </location>
</feature>
<organism evidence="10 11">
    <name type="scientific">Aphanomyces euteiches</name>
    <dbReference type="NCBI Taxonomy" id="100861"/>
    <lineage>
        <taxon>Eukaryota</taxon>
        <taxon>Sar</taxon>
        <taxon>Stramenopiles</taxon>
        <taxon>Oomycota</taxon>
        <taxon>Saprolegniomycetes</taxon>
        <taxon>Saprolegniales</taxon>
        <taxon>Verrucalvaceae</taxon>
        <taxon>Aphanomyces</taxon>
    </lineage>
</organism>
<dbReference type="PROSITE" id="PS50103">
    <property type="entry name" value="ZF_C3H1"/>
    <property type="match status" value="4"/>
</dbReference>
<dbReference type="SUPFAM" id="SSF90229">
    <property type="entry name" value="CCCH zinc finger"/>
    <property type="match status" value="3"/>
</dbReference>
<dbReference type="InterPro" id="IPR001841">
    <property type="entry name" value="Znf_RING"/>
</dbReference>
<feature type="zinc finger region" description="C3H1-type" evidence="6">
    <location>
        <begin position="239"/>
        <end position="266"/>
    </location>
</feature>
<dbReference type="VEuPathDB" id="FungiDB:AeMF1_018834"/>
<dbReference type="SMART" id="SM00184">
    <property type="entry name" value="RING"/>
    <property type="match status" value="1"/>
</dbReference>
<dbReference type="InterPro" id="IPR013083">
    <property type="entry name" value="Znf_RING/FYVE/PHD"/>
</dbReference>
<feature type="zinc finger region" description="C3H1-type" evidence="6">
    <location>
        <begin position="33"/>
        <end position="60"/>
    </location>
</feature>
<dbReference type="SUPFAM" id="SSF57850">
    <property type="entry name" value="RING/U-box"/>
    <property type="match status" value="1"/>
</dbReference>
<dbReference type="Pfam" id="PF18044">
    <property type="entry name" value="zf-CCCH_4"/>
    <property type="match status" value="2"/>
</dbReference>
<feature type="domain" description="C3H1-type" evidence="9">
    <location>
        <begin position="33"/>
        <end position="60"/>
    </location>
</feature>
<evidence type="ECO:0000313" key="11">
    <source>
        <dbReference type="Proteomes" id="UP000481153"/>
    </source>
</evidence>
<sequence>MSFETKKICTFFLQNQCTKGTACRFEHTIVATTPRRPPCKFFLENKCTLGSNCRFEHKVRTNSYSDEGSFPQMSSSSNPSLLSSSQTPGNVRPAKLPVDQRTATHSDNSQPKSNSSQPKSDPNRIVKGEINGLTFQVEIVDPSSIFALAPRRDIDEETDYSYVEPEPMITAMASPDSPRTDSEITIKGKKSDAITSKYTQQLDELEMRVKELQVDDLDGHEEQFGNTSDYSEYSDVQPAHPPKICKFYQQGNCRYGKACIYSHSIPIDPNEERLMQQELLDSQAVECNICMDLVLRQGERFGLLSDCDHAFCLKCVRNKVNKETIRNCPVCQADIAFVVPSNRYVQDPKRRAQVIAEYKRNVAQIPCRHFALGRGTCPFGTACFYEHRYADGSLQERDCN</sequence>
<evidence type="ECO:0000313" key="10">
    <source>
        <dbReference type="EMBL" id="KAF0744322.1"/>
    </source>
</evidence>
<dbReference type="PANTHER" id="PTHR11224">
    <property type="entry name" value="MAKORIN-RELATED"/>
    <property type="match status" value="1"/>
</dbReference>
<dbReference type="PROSITE" id="PS50089">
    <property type="entry name" value="ZF_RING_2"/>
    <property type="match status" value="1"/>
</dbReference>
<keyword evidence="2 6" id="KW-0479">Metal-binding</keyword>
<evidence type="ECO:0000256" key="1">
    <source>
        <dbReference type="ARBA" id="ARBA00022679"/>
    </source>
</evidence>
<evidence type="ECO:0000256" key="6">
    <source>
        <dbReference type="PROSITE-ProRule" id="PRU00723"/>
    </source>
</evidence>
<dbReference type="InterPro" id="IPR000571">
    <property type="entry name" value="Znf_CCCH"/>
</dbReference>
<evidence type="ECO:0000256" key="3">
    <source>
        <dbReference type="ARBA" id="ARBA00022737"/>
    </source>
</evidence>
<gene>
    <name evidence="10" type="ORF">Ae201684_000810</name>
</gene>
<dbReference type="Gene3D" id="4.10.1000.10">
    <property type="entry name" value="Zinc finger, CCCH-type"/>
    <property type="match status" value="1"/>
</dbReference>
<dbReference type="Proteomes" id="UP000481153">
    <property type="component" value="Unassembled WGS sequence"/>
</dbReference>
<comment type="caution">
    <text evidence="10">The sequence shown here is derived from an EMBL/GenBank/DDBJ whole genome shotgun (WGS) entry which is preliminary data.</text>
</comment>
<feature type="compositionally biased region" description="Low complexity" evidence="7">
    <location>
        <begin position="74"/>
        <end position="85"/>
    </location>
</feature>
<feature type="compositionally biased region" description="Low complexity" evidence="7">
    <location>
        <begin position="106"/>
        <end position="120"/>
    </location>
</feature>
<feature type="zinc finger region" description="C3H1-type" evidence="6">
    <location>
        <begin position="3"/>
        <end position="30"/>
    </location>
</feature>
<dbReference type="EMBL" id="VJMJ01000009">
    <property type="protein sequence ID" value="KAF0744322.1"/>
    <property type="molecule type" value="Genomic_DNA"/>
</dbReference>
<feature type="zinc finger region" description="C3H1-type" evidence="6">
    <location>
        <begin position="361"/>
        <end position="390"/>
    </location>
</feature>
<evidence type="ECO:0008006" key="12">
    <source>
        <dbReference type="Google" id="ProtNLM"/>
    </source>
</evidence>
<dbReference type="GO" id="GO:0008270">
    <property type="term" value="F:zinc ion binding"/>
    <property type="evidence" value="ECO:0007669"/>
    <property type="project" value="UniProtKB-KW"/>
</dbReference>
<accession>A0A6G0XV10</accession>
<keyword evidence="11" id="KW-1185">Reference proteome</keyword>
<evidence type="ECO:0000256" key="5">
    <source>
        <dbReference type="ARBA" id="ARBA00022833"/>
    </source>
</evidence>
<evidence type="ECO:0000256" key="7">
    <source>
        <dbReference type="SAM" id="MobiDB-lite"/>
    </source>
</evidence>
<dbReference type="GO" id="GO:0000209">
    <property type="term" value="P:protein polyubiquitination"/>
    <property type="evidence" value="ECO:0007669"/>
    <property type="project" value="InterPro"/>
</dbReference>
<dbReference type="Pfam" id="PF14634">
    <property type="entry name" value="zf-RING_5"/>
    <property type="match status" value="1"/>
</dbReference>
<protein>
    <recommendedName>
        <fullName evidence="12">RING-type E3 ubiquitin transferase</fullName>
    </recommendedName>
</protein>
<proteinExistence type="predicted"/>
<dbReference type="Gene3D" id="3.30.40.10">
    <property type="entry name" value="Zinc/RING finger domain, C3HC4 (zinc finger)"/>
    <property type="match status" value="1"/>
</dbReference>
<dbReference type="Pfam" id="PF14608">
    <property type="entry name" value="zf-CCCH_2"/>
    <property type="match status" value="2"/>
</dbReference>
<dbReference type="PROSITE" id="PS00518">
    <property type="entry name" value="ZF_RING_1"/>
    <property type="match status" value="1"/>
</dbReference>
<feature type="domain" description="RING-type" evidence="8">
    <location>
        <begin position="287"/>
        <end position="332"/>
    </location>
</feature>
<evidence type="ECO:0000256" key="4">
    <source>
        <dbReference type="ARBA" id="ARBA00022771"/>
    </source>
</evidence>
<dbReference type="Gene3D" id="2.30.30.1190">
    <property type="match status" value="1"/>
</dbReference>
<dbReference type="SMART" id="SM00356">
    <property type="entry name" value="ZnF_C3H1"/>
    <property type="match status" value="4"/>
</dbReference>
<feature type="region of interest" description="Disordered" evidence="7">
    <location>
        <begin position="64"/>
        <end position="125"/>
    </location>
</feature>
<keyword evidence="1" id="KW-0808">Transferase</keyword>
<dbReference type="InterPro" id="IPR017907">
    <property type="entry name" value="Znf_RING_CS"/>
</dbReference>
<dbReference type="GO" id="GO:0061630">
    <property type="term" value="F:ubiquitin protein ligase activity"/>
    <property type="evidence" value="ECO:0007669"/>
    <property type="project" value="InterPro"/>
</dbReference>
<dbReference type="InterPro" id="IPR045072">
    <property type="entry name" value="MKRN-like"/>
</dbReference>
<evidence type="ECO:0000256" key="2">
    <source>
        <dbReference type="ARBA" id="ARBA00022723"/>
    </source>
</evidence>
<dbReference type="CDD" id="cd16521">
    <property type="entry name" value="RING-HC_MKRN"/>
    <property type="match status" value="1"/>
</dbReference>
<keyword evidence="5 6" id="KW-0862">Zinc</keyword>
<keyword evidence="3" id="KW-0677">Repeat</keyword>
<evidence type="ECO:0000259" key="9">
    <source>
        <dbReference type="PROSITE" id="PS50103"/>
    </source>
</evidence>
<dbReference type="AlphaFoldDB" id="A0A6G0XV10"/>
<keyword evidence="4 6" id="KW-0863">Zinc-finger</keyword>
<dbReference type="InterPro" id="IPR041367">
    <property type="entry name" value="Znf-CCCH_4"/>
</dbReference>
<reference evidence="10 11" key="1">
    <citation type="submission" date="2019-07" db="EMBL/GenBank/DDBJ databases">
        <title>Genomics analysis of Aphanomyces spp. identifies a new class of oomycete effector associated with host adaptation.</title>
        <authorList>
            <person name="Gaulin E."/>
        </authorList>
    </citation>
    <scope>NUCLEOTIDE SEQUENCE [LARGE SCALE GENOMIC DNA]</scope>
    <source>
        <strain evidence="10 11">ATCC 201684</strain>
    </source>
</reference>
<feature type="domain" description="C3H1-type" evidence="9">
    <location>
        <begin position="239"/>
        <end position="266"/>
    </location>
</feature>
<dbReference type="PANTHER" id="PTHR11224:SF10">
    <property type="entry name" value="IP09428P-RELATED"/>
    <property type="match status" value="1"/>
</dbReference>
<name>A0A6G0XV10_9STRA</name>
<feature type="domain" description="C3H1-type" evidence="9">
    <location>
        <begin position="361"/>
        <end position="390"/>
    </location>
</feature>
<evidence type="ECO:0000259" key="8">
    <source>
        <dbReference type="PROSITE" id="PS50089"/>
    </source>
</evidence>
<dbReference type="InterPro" id="IPR036855">
    <property type="entry name" value="Znf_CCCH_sf"/>
</dbReference>